<protein>
    <submittedName>
        <fullName evidence="2">Uncharacterized protein</fullName>
    </submittedName>
</protein>
<dbReference type="Proteomes" id="UP000198757">
    <property type="component" value="Unassembled WGS sequence"/>
</dbReference>
<evidence type="ECO:0000313" key="2">
    <source>
        <dbReference type="EMBL" id="SDD42785.1"/>
    </source>
</evidence>
<dbReference type="EMBL" id="FMZO01000009">
    <property type="protein sequence ID" value="SDD42785.1"/>
    <property type="molecule type" value="Genomic_DNA"/>
</dbReference>
<keyword evidence="3" id="KW-1185">Reference proteome</keyword>
<organism evidence="2 3">
    <name type="scientific">Niabella drilacis (strain DSM 25811 / CCM 8410 / CCUG 62505 / LMG 26954 / E90)</name>
    <dbReference type="NCBI Taxonomy" id="1285928"/>
    <lineage>
        <taxon>Bacteria</taxon>
        <taxon>Pseudomonadati</taxon>
        <taxon>Bacteroidota</taxon>
        <taxon>Chitinophagia</taxon>
        <taxon>Chitinophagales</taxon>
        <taxon>Chitinophagaceae</taxon>
        <taxon>Niabella</taxon>
    </lineage>
</organism>
<feature type="region of interest" description="Disordered" evidence="1">
    <location>
        <begin position="1"/>
        <end position="28"/>
    </location>
</feature>
<feature type="compositionally biased region" description="Basic and acidic residues" evidence="1">
    <location>
        <begin position="1"/>
        <end position="25"/>
    </location>
</feature>
<evidence type="ECO:0000256" key="1">
    <source>
        <dbReference type="SAM" id="MobiDB-lite"/>
    </source>
</evidence>
<accession>A0A1G6UQG2</accession>
<proteinExistence type="predicted"/>
<dbReference type="AlphaFoldDB" id="A0A1G6UQG2"/>
<name>A0A1G6UQG2_NIADE</name>
<reference evidence="3" key="1">
    <citation type="submission" date="2016-10" db="EMBL/GenBank/DDBJ databases">
        <authorList>
            <person name="Varghese N."/>
            <person name="Submissions S."/>
        </authorList>
    </citation>
    <scope>NUCLEOTIDE SEQUENCE [LARGE SCALE GENOMIC DNA]</scope>
    <source>
        <strain evidence="3">DSM 25811 / CCM 8410 / LMG 26954 / E90</strain>
    </source>
</reference>
<sequence>MKKENFVQGMSREDAERNSTYRDGDDPNYGFSSKEAALKCGNDYANLKNRPDYDGFVTINEGVAWAKAHPGAVSNPTADNTLYLDASKMDFGNLKPSDMVEGVKGNVNLFDFVDSITFYKNMDSLQIKVKLQNR</sequence>
<evidence type="ECO:0000313" key="3">
    <source>
        <dbReference type="Proteomes" id="UP000198757"/>
    </source>
</evidence>
<gene>
    <name evidence="2" type="ORF">SAMN04487894_10937</name>
</gene>